<organism evidence="1 2">
    <name type="scientific">Mycena metata</name>
    <dbReference type="NCBI Taxonomy" id="1033252"/>
    <lineage>
        <taxon>Eukaryota</taxon>
        <taxon>Fungi</taxon>
        <taxon>Dikarya</taxon>
        <taxon>Basidiomycota</taxon>
        <taxon>Agaricomycotina</taxon>
        <taxon>Agaricomycetes</taxon>
        <taxon>Agaricomycetidae</taxon>
        <taxon>Agaricales</taxon>
        <taxon>Marasmiineae</taxon>
        <taxon>Mycenaceae</taxon>
        <taxon>Mycena</taxon>
    </lineage>
</organism>
<comment type="caution">
    <text evidence="1">The sequence shown here is derived from an EMBL/GenBank/DDBJ whole genome shotgun (WGS) entry which is preliminary data.</text>
</comment>
<gene>
    <name evidence="1" type="ORF">B0H16DRAFT_1470615</name>
</gene>
<accession>A0AAD7HVI8</accession>
<sequence length="157" mass="17597">MSQYHQRGQQPVSPFWVLWICARHSLVFWCRSVFMLAGRSGPSFGRQLLDARQIIDWNGGLYRVGFAEAYGCTGTIGRVGEVWLDLKFPRDAKNAVGNPNDSALSKIFIHITIQVQWLFKLNGQQQRWNSSHGQNAVPPLVTGSVGNGLCSNIEHDI</sequence>
<dbReference type="AlphaFoldDB" id="A0AAD7HVI8"/>
<proteinExistence type="predicted"/>
<dbReference type="EMBL" id="JARKIB010000174">
    <property type="protein sequence ID" value="KAJ7728242.1"/>
    <property type="molecule type" value="Genomic_DNA"/>
</dbReference>
<keyword evidence="2" id="KW-1185">Reference proteome</keyword>
<protein>
    <submittedName>
        <fullName evidence="1">Uncharacterized protein</fullName>
    </submittedName>
</protein>
<reference evidence="1" key="1">
    <citation type="submission" date="2023-03" db="EMBL/GenBank/DDBJ databases">
        <title>Massive genome expansion in bonnet fungi (Mycena s.s.) driven by repeated elements and novel gene families across ecological guilds.</title>
        <authorList>
            <consortium name="Lawrence Berkeley National Laboratory"/>
            <person name="Harder C.B."/>
            <person name="Miyauchi S."/>
            <person name="Viragh M."/>
            <person name="Kuo A."/>
            <person name="Thoen E."/>
            <person name="Andreopoulos B."/>
            <person name="Lu D."/>
            <person name="Skrede I."/>
            <person name="Drula E."/>
            <person name="Henrissat B."/>
            <person name="Morin E."/>
            <person name="Kohler A."/>
            <person name="Barry K."/>
            <person name="LaButti K."/>
            <person name="Morin E."/>
            <person name="Salamov A."/>
            <person name="Lipzen A."/>
            <person name="Mereny Z."/>
            <person name="Hegedus B."/>
            <person name="Baldrian P."/>
            <person name="Stursova M."/>
            <person name="Weitz H."/>
            <person name="Taylor A."/>
            <person name="Grigoriev I.V."/>
            <person name="Nagy L.G."/>
            <person name="Martin F."/>
            <person name="Kauserud H."/>
        </authorList>
    </citation>
    <scope>NUCLEOTIDE SEQUENCE</scope>
    <source>
        <strain evidence="1">CBHHK182m</strain>
    </source>
</reference>
<evidence type="ECO:0000313" key="2">
    <source>
        <dbReference type="Proteomes" id="UP001215598"/>
    </source>
</evidence>
<name>A0AAD7HVI8_9AGAR</name>
<evidence type="ECO:0000313" key="1">
    <source>
        <dbReference type="EMBL" id="KAJ7728242.1"/>
    </source>
</evidence>
<dbReference type="Proteomes" id="UP001215598">
    <property type="component" value="Unassembled WGS sequence"/>
</dbReference>